<name>A0ABT3QZ09_9HYPH</name>
<keyword evidence="6" id="KW-1185">Reference proteome</keyword>
<dbReference type="Gene3D" id="3.20.20.60">
    <property type="entry name" value="Phosphoenolpyruvate-binding domains"/>
    <property type="match status" value="1"/>
</dbReference>
<evidence type="ECO:0000256" key="3">
    <source>
        <dbReference type="ARBA" id="ARBA00023239"/>
    </source>
</evidence>
<dbReference type="RefSeq" id="WP_265961838.1">
    <property type="nucleotide sequence ID" value="NZ_JAPEVI010000003.1"/>
</dbReference>
<evidence type="ECO:0000313" key="5">
    <source>
        <dbReference type="EMBL" id="MCX2722140.1"/>
    </source>
</evidence>
<sequence length="263" mass="27591">MTDISSLADKMRSGRPVITGWSVLNMPMIVELFARGGYQAVAIDLQHGLYGFDDACDALASIAAGGAHRIARIPIGDNALAGRLADMGAECLIAPMINTRGQAEEFARAVKYPPAGERSWSPFRAAELSGQTIEDYTAKSNFQTLSLAMIETAEAIDALDEILSVPELDGVFVGPSDLSLSLSGGAAVDPNSKQVARVAASIADKARKAGKLAGIFCMSAEKVQEAADHGYCLMAHGIDRSFLVDCVDAALKEVEGVVSRGAS</sequence>
<gene>
    <name evidence="5" type="ORF">ON753_06930</name>
</gene>
<dbReference type="EMBL" id="JAPEVI010000003">
    <property type="protein sequence ID" value="MCX2722140.1"/>
    <property type="molecule type" value="Genomic_DNA"/>
</dbReference>
<evidence type="ECO:0000256" key="1">
    <source>
        <dbReference type="ARBA" id="ARBA00005568"/>
    </source>
</evidence>
<evidence type="ECO:0000313" key="6">
    <source>
        <dbReference type="Proteomes" id="UP001300261"/>
    </source>
</evidence>
<keyword evidence="2" id="KW-0479">Metal-binding</keyword>
<keyword evidence="3 5" id="KW-0456">Lyase</keyword>
<dbReference type="GO" id="GO:0016829">
    <property type="term" value="F:lyase activity"/>
    <property type="evidence" value="ECO:0007669"/>
    <property type="project" value="UniProtKB-KW"/>
</dbReference>
<dbReference type="Proteomes" id="UP001300261">
    <property type="component" value="Unassembled WGS sequence"/>
</dbReference>
<dbReference type="PANTHER" id="PTHR30502:SF0">
    <property type="entry name" value="PHOSPHOENOLPYRUVATE CARBOXYLASE FAMILY PROTEIN"/>
    <property type="match status" value="1"/>
</dbReference>
<dbReference type="InterPro" id="IPR005000">
    <property type="entry name" value="Aldolase/citrate-lyase_domain"/>
</dbReference>
<feature type="domain" description="HpcH/HpaI aldolase/citrate lyase" evidence="4">
    <location>
        <begin position="21"/>
        <end position="242"/>
    </location>
</feature>
<dbReference type="Pfam" id="PF03328">
    <property type="entry name" value="HpcH_HpaI"/>
    <property type="match status" value="1"/>
</dbReference>
<comment type="similarity">
    <text evidence="1">Belongs to the HpcH/HpaI aldolase family.</text>
</comment>
<dbReference type="InterPro" id="IPR015813">
    <property type="entry name" value="Pyrv/PenolPyrv_kinase-like_dom"/>
</dbReference>
<proteinExistence type="inferred from homology"/>
<reference evidence="5 6" key="1">
    <citation type="journal article" date="2016" name="Int. J. Syst. Evol. Microbiol.">
        <title>Labrenzia salina sp. nov., isolated from the rhizosphere of the halophyte Arthrocnemum macrostachyum.</title>
        <authorList>
            <person name="Camacho M."/>
            <person name="Redondo-Gomez S."/>
            <person name="Rodriguez-Llorente I."/>
            <person name="Rohde M."/>
            <person name="Sproer C."/>
            <person name="Schumann P."/>
            <person name="Klenk H.P."/>
            <person name="Montero-Calasanz M.D.C."/>
        </authorList>
    </citation>
    <scope>NUCLEOTIDE SEQUENCE [LARGE SCALE GENOMIC DNA]</scope>
    <source>
        <strain evidence="5 6">DSM 29163</strain>
    </source>
</reference>
<evidence type="ECO:0000256" key="2">
    <source>
        <dbReference type="ARBA" id="ARBA00022723"/>
    </source>
</evidence>
<accession>A0ABT3QZ09</accession>
<comment type="caution">
    <text evidence="5">The sequence shown here is derived from an EMBL/GenBank/DDBJ whole genome shotgun (WGS) entry which is preliminary data.</text>
</comment>
<dbReference type="PANTHER" id="PTHR30502">
    <property type="entry name" value="2-KETO-3-DEOXY-L-RHAMNONATE ALDOLASE"/>
    <property type="match status" value="1"/>
</dbReference>
<protein>
    <submittedName>
        <fullName evidence="5">Aldolase/citrate lyase family protein</fullName>
    </submittedName>
</protein>
<evidence type="ECO:0000259" key="4">
    <source>
        <dbReference type="Pfam" id="PF03328"/>
    </source>
</evidence>
<dbReference type="InterPro" id="IPR050251">
    <property type="entry name" value="HpcH-HpaI_aldolase"/>
</dbReference>
<dbReference type="InterPro" id="IPR040442">
    <property type="entry name" value="Pyrv_kinase-like_dom_sf"/>
</dbReference>
<dbReference type="SUPFAM" id="SSF51621">
    <property type="entry name" value="Phosphoenolpyruvate/pyruvate domain"/>
    <property type="match status" value="1"/>
</dbReference>
<organism evidence="5 6">
    <name type="scientific">Roseibium salinum</name>
    <dbReference type="NCBI Taxonomy" id="1604349"/>
    <lineage>
        <taxon>Bacteria</taxon>
        <taxon>Pseudomonadati</taxon>
        <taxon>Pseudomonadota</taxon>
        <taxon>Alphaproteobacteria</taxon>
        <taxon>Hyphomicrobiales</taxon>
        <taxon>Stappiaceae</taxon>
        <taxon>Roseibium</taxon>
    </lineage>
</organism>